<name>A0A017RU23_9CLOT</name>
<dbReference type="EMBL" id="AZQP01000030">
    <property type="protein sequence ID" value="EYE88071.1"/>
    <property type="molecule type" value="Genomic_DNA"/>
</dbReference>
<proteinExistence type="predicted"/>
<gene>
    <name evidence="1" type="ORF">Q428_10020</name>
</gene>
<organism evidence="1 2">
    <name type="scientific">Fervidicella metallireducens AeB</name>
    <dbReference type="NCBI Taxonomy" id="1403537"/>
    <lineage>
        <taxon>Bacteria</taxon>
        <taxon>Bacillati</taxon>
        <taxon>Bacillota</taxon>
        <taxon>Clostridia</taxon>
        <taxon>Eubacteriales</taxon>
        <taxon>Clostridiaceae</taxon>
        <taxon>Fervidicella</taxon>
    </lineage>
</organism>
<accession>A0A017RU23</accession>
<sequence length="29" mass="3312">MEIKLLNPSPLTLFPTSTLFSFFAPKIEE</sequence>
<dbReference type="Proteomes" id="UP000019681">
    <property type="component" value="Unassembled WGS sequence"/>
</dbReference>
<evidence type="ECO:0000313" key="2">
    <source>
        <dbReference type="Proteomes" id="UP000019681"/>
    </source>
</evidence>
<keyword evidence="2" id="KW-1185">Reference proteome</keyword>
<comment type="caution">
    <text evidence="1">The sequence shown here is derived from an EMBL/GenBank/DDBJ whole genome shotgun (WGS) entry which is preliminary data.</text>
</comment>
<dbReference type="STRING" id="1403537.Q428_10020"/>
<reference evidence="1 2" key="1">
    <citation type="journal article" date="2014" name="Genome Announc.">
        <title>Draft Genome Sequence of Fervidicella metallireducens Strain AeBT, an Iron-Reducing Thermoanaerobe from the Great Artesian Basin.</title>
        <authorList>
            <person name="Patel B.K."/>
        </authorList>
    </citation>
    <scope>NUCLEOTIDE SEQUENCE [LARGE SCALE GENOMIC DNA]</scope>
    <source>
        <strain evidence="1 2">AeB</strain>
    </source>
</reference>
<protein>
    <submittedName>
        <fullName evidence="1">Uncharacterized protein</fullName>
    </submittedName>
</protein>
<evidence type="ECO:0000313" key="1">
    <source>
        <dbReference type="EMBL" id="EYE88071.1"/>
    </source>
</evidence>
<dbReference type="AlphaFoldDB" id="A0A017RU23"/>